<proteinExistence type="predicted"/>
<dbReference type="Pfam" id="PF03771">
    <property type="entry name" value="SPDY"/>
    <property type="match status" value="1"/>
</dbReference>
<name>A0ABU7PE43_9ACTN</name>
<dbReference type="RefSeq" id="WP_330796990.1">
    <property type="nucleotide sequence ID" value="NZ_JAZEWV010000014.1"/>
</dbReference>
<dbReference type="EMBL" id="JAZEWV010000014">
    <property type="protein sequence ID" value="MEE4544046.1"/>
    <property type="molecule type" value="Genomic_DNA"/>
</dbReference>
<dbReference type="Proteomes" id="UP001344658">
    <property type="component" value="Unassembled WGS sequence"/>
</dbReference>
<dbReference type="InterPro" id="IPR005523">
    <property type="entry name" value="DUF317_SPDY"/>
</dbReference>
<sequence>MYDADPGDHAELLDSFLAQEDDWEKYRPHDETTTASHESLLMRVDFVHEPEHGEPRWTVAAYESQVGERLWHGTATASTPAEMVATLLDTPISGAASTTEPAATEMGIAHAARPLTDWTKSVEGRFIRWAARR</sequence>
<accession>A0ABU7PE43</accession>
<protein>
    <submittedName>
        <fullName evidence="2">DUF317 domain-containing protein</fullName>
    </submittedName>
</protein>
<keyword evidence="3" id="KW-1185">Reference proteome</keyword>
<evidence type="ECO:0000259" key="1">
    <source>
        <dbReference type="Pfam" id="PF03771"/>
    </source>
</evidence>
<reference evidence="2 3" key="1">
    <citation type="submission" date="2023-12" db="EMBL/GenBank/DDBJ databases">
        <title>Streptomyces sp. V4-01.</title>
        <authorList>
            <person name="Somphong A."/>
            <person name="Phongsopitanun W."/>
        </authorList>
    </citation>
    <scope>NUCLEOTIDE SEQUENCE [LARGE SCALE GENOMIC DNA]</scope>
    <source>
        <strain evidence="2 3">V4-01</strain>
    </source>
</reference>
<feature type="domain" description="DUF317" evidence="1">
    <location>
        <begin position="43"/>
        <end position="89"/>
    </location>
</feature>
<evidence type="ECO:0000313" key="2">
    <source>
        <dbReference type="EMBL" id="MEE4544046.1"/>
    </source>
</evidence>
<organism evidence="2 3">
    <name type="scientific">Actinacidiphila polyblastidii</name>
    <dbReference type="NCBI Taxonomy" id="3110430"/>
    <lineage>
        <taxon>Bacteria</taxon>
        <taxon>Bacillati</taxon>
        <taxon>Actinomycetota</taxon>
        <taxon>Actinomycetes</taxon>
        <taxon>Kitasatosporales</taxon>
        <taxon>Streptomycetaceae</taxon>
        <taxon>Actinacidiphila</taxon>
    </lineage>
</organism>
<evidence type="ECO:0000313" key="3">
    <source>
        <dbReference type="Proteomes" id="UP001344658"/>
    </source>
</evidence>
<comment type="caution">
    <text evidence="2">The sequence shown here is derived from an EMBL/GenBank/DDBJ whole genome shotgun (WGS) entry which is preliminary data.</text>
</comment>
<gene>
    <name evidence="2" type="ORF">V2S66_18970</name>
</gene>